<sequence>VVIPAFLEGTLSNSKAKRRRRKQLPPIYLFVVLFSSSTIWSLDPTGQIPISNALCHYLGLPLRLSLRALEYSWETSTYQRLRDYQIARGFDPTTTDFAQHNEYPLYHIVEQPLPDHSEEIVDYAITEHFPSTSFMNAQPDARAENIHQSDPGDTSRRVLFGDASLEGDGGIDPTPSTRKTVPLRADIEATQVLENLEVPLVGDKMNAMPPNVWSRLMSLFSFAALEDSEIHSAGF</sequence>
<gene>
    <name evidence="1" type="ORF">V5O48_017027</name>
</gene>
<reference evidence="1 2" key="1">
    <citation type="submission" date="2024-02" db="EMBL/GenBank/DDBJ databases">
        <title>A draft genome for the cacao thread blight pathogen Marasmius crinis-equi.</title>
        <authorList>
            <person name="Cohen S.P."/>
            <person name="Baruah I.K."/>
            <person name="Amoako-Attah I."/>
            <person name="Bukari Y."/>
            <person name="Meinhardt L.W."/>
            <person name="Bailey B.A."/>
        </authorList>
    </citation>
    <scope>NUCLEOTIDE SEQUENCE [LARGE SCALE GENOMIC DNA]</scope>
    <source>
        <strain evidence="1 2">GH-76</strain>
    </source>
</reference>
<accession>A0ABR3EQ97</accession>
<feature type="non-terminal residue" evidence="1">
    <location>
        <position position="1"/>
    </location>
</feature>
<keyword evidence="2" id="KW-1185">Reference proteome</keyword>
<evidence type="ECO:0000313" key="1">
    <source>
        <dbReference type="EMBL" id="KAL0565007.1"/>
    </source>
</evidence>
<evidence type="ECO:0000313" key="2">
    <source>
        <dbReference type="Proteomes" id="UP001465976"/>
    </source>
</evidence>
<organism evidence="1 2">
    <name type="scientific">Marasmius crinis-equi</name>
    <dbReference type="NCBI Taxonomy" id="585013"/>
    <lineage>
        <taxon>Eukaryota</taxon>
        <taxon>Fungi</taxon>
        <taxon>Dikarya</taxon>
        <taxon>Basidiomycota</taxon>
        <taxon>Agaricomycotina</taxon>
        <taxon>Agaricomycetes</taxon>
        <taxon>Agaricomycetidae</taxon>
        <taxon>Agaricales</taxon>
        <taxon>Marasmiineae</taxon>
        <taxon>Marasmiaceae</taxon>
        <taxon>Marasmius</taxon>
    </lineage>
</organism>
<name>A0ABR3EQ97_9AGAR</name>
<dbReference type="Proteomes" id="UP001465976">
    <property type="component" value="Unassembled WGS sequence"/>
</dbReference>
<dbReference type="EMBL" id="JBAHYK010002466">
    <property type="protein sequence ID" value="KAL0565007.1"/>
    <property type="molecule type" value="Genomic_DNA"/>
</dbReference>
<protein>
    <submittedName>
        <fullName evidence="1">Uncharacterized protein</fullName>
    </submittedName>
</protein>
<proteinExistence type="predicted"/>
<comment type="caution">
    <text evidence="1">The sequence shown here is derived from an EMBL/GenBank/DDBJ whole genome shotgun (WGS) entry which is preliminary data.</text>
</comment>